<dbReference type="EMBL" id="CP010803">
    <property type="protein sequence ID" value="AJY45096.1"/>
    <property type="molecule type" value="Genomic_DNA"/>
</dbReference>
<gene>
    <name evidence="2" type="ORF">TM49_04355</name>
</gene>
<evidence type="ECO:0000256" key="1">
    <source>
        <dbReference type="SAM" id="MobiDB-lite"/>
    </source>
</evidence>
<dbReference type="AlphaFoldDB" id="A0A0D5LLR4"/>
<protein>
    <submittedName>
        <fullName evidence="2">Uncharacterized protein</fullName>
    </submittedName>
</protein>
<dbReference type="STRING" id="1486262.TM49_04355"/>
<evidence type="ECO:0000313" key="3">
    <source>
        <dbReference type="Proteomes" id="UP000032611"/>
    </source>
</evidence>
<dbReference type="PATRIC" id="fig|1486262.3.peg.890"/>
<feature type="compositionally biased region" description="Basic and acidic residues" evidence="1">
    <location>
        <begin position="1"/>
        <end position="16"/>
    </location>
</feature>
<name>A0A0D5LLR4_MAREN</name>
<reference evidence="2 3" key="1">
    <citation type="journal article" date="2015" name="Genome Announc.">
        <title>Complete genome sequence of Martelella endophytica YC6887, which has antifungal activity associated with a halophyte.</title>
        <authorList>
            <person name="Khan A."/>
            <person name="Khan H."/>
            <person name="Chung E.J."/>
            <person name="Hossain M.T."/>
            <person name="Chung Y.R."/>
        </authorList>
    </citation>
    <scope>NUCLEOTIDE SEQUENCE [LARGE SCALE GENOMIC DNA]</scope>
    <source>
        <strain evidence="2">YC6887</strain>
    </source>
</reference>
<dbReference type="HOGENOM" id="CLU_2936172_0_0_5"/>
<accession>A0A0D5LLR4</accession>
<dbReference type="Proteomes" id="UP000032611">
    <property type="component" value="Chromosome"/>
</dbReference>
<keyword evidence="3" id="KW-1185">Reference proteome</keyword>
<organism evidence="2 3">
    <name type="scientific">Martelella endophytica</name>
    <dbReference type="NCBI Taxonomy" id="1486262"/>
    <lineage>
        <taxon>Bacteria</taxon>
        <taxon>Pseudomonadati</taxon>
        <taxon>Pseudomonadota</taxon>
        <taxon>Alphaproteobacteria</taxon>
        <taxon>Hyphomicrobiales</taxon>
        <taxon>Aurantimonadaceae</taxon>
        <taxon>Martelella</taxon>
    </lineage>
</organism>
<proteinExistence type="predicted"/>
<feature type="region of interest" description="Disordered" evidence="1">
    <location>
        <begin position="1"/>
        <end position="42"/>
    </location>
</feature>
<dbReference type="KEGG" id="mey:TM49_04355"/>
<sequence>MRIRGQRDRDQNRALGKETAPPFETDRSGTRQFTNGRDKEMMPLMEKLNEGVDGSYPIKT</sequence>
<evidence type="ECO:0000313" key="2">
    <source>
        <dbReference type="EMBL" id="AJY45096.1"/>
    </source>
</evidence>